<dbReference type="GO" id="GO:0005829">
    <property type="term" value="C:cytosol"/>
    <property type="evidence" value="ECO:0007669"/>
    <property type="project" value="TreeGrafter"/>
</dbReference>
<dbReference type="PROSITE" id="PS51755">
    <property type="entry name" value="OMPR_PHOB"/>
    <property type="match status" value="1"/>
</dbReference>
<name>A0A9X4RLI9_9BACT</name>
<dbReference type="InterPro" id="IPR016032">
    <property type="entry name" value="Sig_transdc_resp-reg_C-effctor"/>
</dbReference>
<dbReference type="EMBL" id="JAPHEH010000001">
    <property type="protein sequence ID" value="MDG4475193.1"/>
    <property type="molecule type" value="Genomic_DNA"/>
</dbReference>
<dbReference type="SUPFAM" id="SSF46894">
    <property type="entry name" value="C-terminal effector domain of the bipartite response regulators"/>
    <property type="match status" value="1"/>
</dbReference>
<dbReference type="SUPFAM" id="SSF52172">
    <property type="entry name" value="CheY-like"/>
    <property type="match status" value="1"/>
</dbReference>
<feature type="DNA-binding region" description="OmpR/PhoB-type" evidence="3">
    <location>
        <begin position="123"/>
        <end position="222"/>
    </location>
</feature>
<dbReference type="GO" id="GO:0032993">
    <property type="term" value="C:protein-DNA complex"/>
    <property type="evidence" value="ECO:0007669"/>
    <property type="project" value="TreeGrafter"/>
</dbReference>
<dbReference type="RefSeq" id="WP_307632168.1">
    <property type="nucleotide sequence ID" value="NZ_JAPHEH010000001.1"/>
</dbReference>
<keyword evidence="7" id="KW-1185">Reference proteome</keyword>
<dbReference type="GO" id="GO:0000156">
    <property type="term" value="F:phosphorelay response regulator activity"/>
    <property type="evidence" value="ECO:0007669"/>
    <property type="project" value="TreeGrafter"/>
</dbReference>
<dbReference type="Gene3D" id="6.10.250.690">
    <property type="match status" value="1"/>
</dbReference>
<sequence>MAQMILIVEDEPKLAGVLRDYLRQAGFKTFWIATAAAVAPWVLKHAPAMILLDLMLPGGDGLDICLNIRTYSSAPIIMITARIEEIDRLQGLESGADDYICKPFSPREVVARVRAVLRRTDRASSLEVPGLVLDQSRYQATLNGCDLGLTAVEFRLLQFFSAKPGQVCTRQQLMDNIYPDERIVADRTIDSHIKHLREKISLANAATEFIHSVYGVGYKFEPREER</sequence>
<reference evidence="6" key="1">
    <citation type="journal article" date="2022" name="bioRxiv">
        <title>Thiovibrio frasassiensisgen. nov., sp. nov., an autotrophic, elemental sulfur disproportionating bacterium isolated from sulfidic karst sediment, and proposal of Thiovibrionaceae fam. nov.</title>
        <authorList>
            <person name="Aronson H."/>
            <person name="Thomas C."/>
            <person name="Bhattacharyya M."/>
            <person name="Eckstein S."/>
            <person name="Jensen S."/>
            <person name="Barco R."/>
            <person name="Macalady J."/>
            <person name="Amend J."/>
        </authorList>
    </citation>
    <scope>NUCLEOTIDE SEQUENCE</scope>
    <source>
        <strain evidence="6">RS19-109</strain>
    </source>
</reference>
<dbReference type="Proteomes" id="UP001154240">
    <property type="component" value="Unassembled WGS sequence"/>
</dbReference>
<dbReference type="PANTHER" id="PTHR48111:SF59">
    <property type="entry name" value="TRANSCRIPTIONAL REGULATORY PROTEIN BAER"/>
    <property type="match status" value="1"/>
</dbReference>
<protein>
    <submittedName>
        <fullName evidence="6">Response regulator</fullName>
    </submittedName>
</protein>
<dbReference type="Pfam" id="PF00486">
    <property type="entry name" value="Trans_reg_C"/>
    <property type="match status" value="1"/>
</dbReference>
<dbReference type="PROSITE" id="PS50110">
    <property type="entry name" value="RESPONSE_REGULATORY"/>
    <property type="match status" value="1"/>
</dbReference>
<dbReference type="GO" id="GO:0000976">
    <property type="term" value="F:transcription cis-regulatory region binding"/>
    <property type="evidence" value="ECO:0007669"/>
    <property type="project" value="TreeGrafter"/>
</dbReference>
<dbReference type="SMART" id="SM00862">
    <property type="entry name" value="Trans_reg_C"/>
    <property type="match status" value="1"/>
</dbReference>
<proteinExistence type="predicted"/>
<gene>
    <name evidence="6" type="ORF">OLX77_03340</name>
</gene>
<dbReference type="Gene3D" id="3.40.50.2300">
    <property type="match status" value="1"/>
</dbReference>
<dbReference type="GO" id="GO:0006355">
    <property type="term" value="P:regulation of DNA-templated transcription"/>
    <property type="evidence" value="ECO:0007669"/>
    <property type="project" value="InterPro"/>
</dbReference>
<dbReference type="CDD" id="cd00383">
    <property type="entry name" value="trans_reg_C"/>
    <property type="match status" value="1"/>
</dbReference>
<feature type="domain" description="Response regulatory" evidence="4">
    <location>
        <begin position="4"/>
        <end position="117"/>
    </location>
</feature>
<evidence type="ECO:0000259" key="4">
    <source>
        <dbReference type="PROSITE" id="PS50110"/>
    </source>
</evidence>
<comment type="caution">
    <text evidence="6">The sequence shown here is derived from an EMBL/GenBank/DDBJ whole genome shotgun (WGS) entry which is preliminary data.</text>
</comment>
<keyword evidence="2" id="KW-0597">Phosphoprotein</keyword>
<evidence type="ECO:0000313" key="7">
    <source>
        <dbReference type="Proteomes" id="UP001154240"/>
    </source>
</evidence>
<dbReference type="Gene3D" id="1.10.10.10">
    <property type="entry name" value="Winged helix-like DNA-binding domain superfamily/Winged helix DNA-binding domain"/>
    <property type="match status" value="1"/>
</dbReference>
<dbReference type="InterPro" id="IPR039420">
    <property type="entry name" value="WalR-like"/>
</dbReference>
<dbReference type="PANTHER" id="PTHR48111">
    <property type="entry name" value="REGULATOR OF RPOS"/>
    <property type="match status" value="1"/>
</dbReference>
<dbReference type="Pfam" id="PF00072">
    <property type="entry name" value="Response_reg"/>
    <property type="match status" value="1"/>
</dbReference>
<organism evidence="6 7">
    <name type="scientific">Thiovibrio frasassiensis</name>
    <dbReference type="NCBI Taxonomy" id="2984131"/>
    <lineage>
        <taxon>Bacteria</taxon>
        <taxon>Pseudomonadati</taxon>
        <taxon>Thermodesulfobacteriota</taxon>
        <taxon>Desulfobulbia</taxon>
        <taxon>Desulfobulbales</taxon>
        <taxon>Thiovibrionaceae</taxon>
        <taxon>Thiovibrio</taxon>
    </lineage>
</organism>
<evidence type="ECO:0000256" key="1">
    <source>
        <dbReference type="ARBA" id="ARBA00023125"/>
    </source>
</evidence>
<evidence type="ECO:0000256" key="3">
    <source>
        <dbReference type="PROSITE-ProRule" id="PRU01091"/>
    </source>
</evidence>
<evidence type="ECO:0000256" key="2">
    <source>
        <dbReference type="PROSITE-ProRule" id="PRU00169"/>
    </source>
</evidence>
<dbReference type="InterPro" id="IPR036388">
    <property type="entry name" value="WH-like_DNA-bd_sf"/>
</dbReference>
<keyword evidence="1 3" id="KW-0238">DNA-binding</keyword>
<dbReference type="SMART" id="SM00448">
    <property type="entry name" value="REC"/>
    <property type="match status" value="1"/>
</dbReference>
<feature type="domain" description="OmpR/PhoB-type" evidence="5">
    <location>
        <begin position="123"/>
        <end position="222"/>
    </location>
</feature>
<feature type="modified residue" description="4-aspartylphosphate" evidence="2">
    <location>
        <position position="53"/>
    </location>
</feature>
<reference evidence="6" key="2">
    <citation type="submission" date="2022-10" db="EMBL/GenBank/DDBJ databases">
        <authorList>
            <person name="Aronson H.S."/>
        </authorList>
    </citation>
    <scope>NUCLEOTIDE SEQUENCE</scope>
    <source>
        <strain evidence="6">RS19-109</strain>
    </source>
</reference>
<dbReference type="InterPro" id="IPR001789">
    <property type="entry name" value="Sig_transdc_resp-reg_receiver"/>
</dbReference>
<dbReference type="InterPro" id="IPR011006">
    <property type="entry name" value="CheY-like_superfamily"/>
</dbReference>
<accession>A0A9X4RLI9</accession>
<evidence type="ECO:0000259" key="5">
    <source>
        <dbReference type="PROSITE" id="PS51755"/>
    </source>
</evidence>
<dbReference type="AlphaFoldDB" id="A0A9X4RLI9"/>
<dbReference type="InterPro" id="IPR001867">
    <property type="entry name" value="OmpR/PhoB-type_DNA-bd"/>
</dbReference>
<evidence type="ECO:0000313" key="6">
    <source>
        <dbReference type="EMBL" id="MDG4475193.1"/>
    </source>
</evidence>